<feature type="domain" description="Peptidase M12A" evidence="14">
    <location>
        <begin position="62"/>
        <end position="262"/>
    </location>
</feature>
<proteinExistence type="predicted"/>
<dbReference type="PANTHER" id="PTHR10127:SF839">
    <property type="entry name" value="HATCHING ENZYME 1.2-RELATED"/>
    <property type="match status" value="1"/>
</dbReference>
<dbReference type="InterPro" id="IPR001506">
    <property type="entry name" value="Peptidase_M12A"/>
</dbReference>
<evidence type="ECO:0000256" key="5">
    <source>
        <dbReference type="ARBA" id="ARBA00022833"/>
    </source>
</evidence>
<evidence type="ECO:0000256" key="11">
    <source>
        <dbReference type="ARBA" id="ARBA00024324"/>
    </source>
</evidence>
<feature type="binding site" evidence="12">
    <location>
        <position position="166"/>
    </location>
    <ligand>
        <name>Zn(2+)</name>
        <dbReference type="ChEBI" id="CHEBI:29105"/>
        <note>catalytic</note>
    </ligand>
</feature>
<dbReference type="Pfam" id="PF01400">
    <property type="entry name" value="Astacin"/>
    <property type="match status" value="1"/>
</dbReference>
<evidence type="ECO:0000256" key="2">
    <source>
        <dbReference type="ARBA" id="ARBA00022723"/>
    </source>
</evidence>
<dbReference type="InterPro" id="IPR034039">
    <property type="entry name" value="ZnMP_hatching_enz"/>
</dbReference>
<keyword evidence="5 12" id="KW-0862">Zinc</keyword>
<dbReference type="InterPro" id="IPR024079">
    <property type="entry name" value="MetalloPept_cat_dom_sf"/>
</dbReference>
<dbReference type="PRINTS" id="PR00480">
    <property type="entry name" value="ASTACIN"/>
</dbReference>
<dbReference type="GO" id="GO:0008270">
    <property type="term" value="F:zinc ion binding"/>
    <property type="evidence" value="ECO:0007669"/>
    <property type="project" value="UniProtKB-UniRule"/>
</dbReference>
<feature type="binding site" evidence="12">
    <location>
        <position position="162"/>
    </location>
    <ligand>
        <name>Zn(2+)</name>
        <dbReference type="ChEBI" id="CHEBI:29105"/>
        <note>catalytic</note>
    </ligand>
</feature>
<dbReference type="GO" id="GO:0006508">
    <property type="term" value="P:proteolysis"/>
    <property type="evidence" value="ECO:0007669"/>
    <property type="project" value="UniProtKB-KW"/>
</dbReference>
<dbReference type="EMBL" id="RHFK02000011">
    <property type="protein sequence ID" value="TWW69050.1"/>
    <property type="molecule type" value="Genomic_DNA"/>
</dbReference>
<comment type="caution">
    <text evidence="12">Lacks conserved residue(s) required for the propagation of feature annotation.</text>
</comment>
<keyword evidence="1 12" id="KW-0645">Protease</keyword>
<comment type="cofactor">
    <cofactor evidence="12 13">
        <name>Zn(2+)</name>
        <dbReference type="ChEBI" id="CHEBI:29105"/>
    </cofactor>
    <text evidence="12 13">Binds 1 zinc ion per subunit.</text>
</comment>
<organism evidence="15 16">
    <name type="scientific">Takifugu flavidus</name>
    <name type="common">sansaifugu</name>
    <dbReference type="NCBI Taxonomy" id="433684"/>
    <lineage>
        <taxon>Eukaryota</taxon>
        <taxon>Metazoa</taxon>
        <taxon>Chordata</taxon>
        <taxon>Craniata</taxon>
        <taxon>Vertebrata</taxon>
        <taxon>Euteleostomi</taxon>
        <taxon>Actinopterygii</taxon>
        <taxon>Neopterygii</taxon>
        <taxon>Teleostei</taxon>
        <taxon>Neoteleostei</taxon>
        <taxon>Acanthomorphata</taxon>
        <taxon>Eupercaria</taxon>
        <taxon>Tetraodontiformes</taxon>
        <taxon>Tetradontoidea</taxon>
        <taxon>Tetraodontidae</taxon>
        <taxon>Takifugu</taxon>
    </lineage>
</organism>
<evidence type="ECO:0000256" key="13">
    <source>
        <dbReference type="RuleBase" id="RU361183"/>
    </source>
</evidence>
<comment type="subcellular location">
    <subcellularLocation>
        <location evidence="11">Zymogen granule</location>
    </subcellularLocation>
</comment>
<dbReference type="InterPro" id="IPR006026">
    <property type="entry name" value="Peptidase_Metallo"/>
</dbReference>
<dbReference type="SMART" id="SM00235">
    <property type="entry name" value="ZnMc"/>
    <property type="match status" value="1"/>
</dbReference>
<feature type="chain" id="PRO_5023077288" description="Metalloendopeptidase" evidence="13">
    <location>
        <begin position="19"/>
        <end position="264"/>
    </location>
</feature>
<evidence type="ECO:0000256" key="7">
    <source>
        <dbReference type="ARBA" id="ARBA00023145"/>
    </source>
</evidence>
<protein>
    <recommendedName>
        <fullName evidence="13">Metalloendopeptidase</fullName>
        <ecNumber evidence="13">3.4.24.-</ecNumber>
    </recommendedName>
</protein>
<evidence type="ECO:0000256" key="8">
    <source>
        <dbReference type="ARBA" id="ARBA00023157"/>
    </source>
</evidence>
<evidence type="ECO:0000256" key="1">
    <source>
        <dbReference type="ARBA" id="ARBA00022670"/>
    </source>
</evidence>
<evidence type="ECO:0000256" key="6">
    <source>
        <dbReference type="ARBA" id="ARBA00023049"/>
    </source>
</evidence>
<evidence type="ECO:0000313" key="15">
    <source>
        <dbReference type="EMBL" id="TWW69050.1"/>
    </source>
</evidence>
<evidence type="ECO:0000259" key="14">
    <source>
        <dbReference type="PROSITE" id="PS51864"/>
    </source>
</evidence>
<dbReference type="Gene3D" id="3.40.390.10">
    <property type="entry name" value="Collagenase (Catalytic Domain)"/>
    <property type="match status" value="1"/>
</dbReference>
<evidence type="ECO:0000313" key="16">
    <source>
        <dbReference type="Proteomes" id="UP000324091"/>
    </source>
</evidence>
<feature type="active site" evidence="12">
    <location>
        <position position="163"/>
    </location>
</feature>
<dbReference type="CDD" id="cd04283">
    <property type="entry name" value="ZnMc_hatching_enzyme"/>
    <property type="match status" value="1"/>
</dbReference>
<keyword evidence="7" id="KW-0865">Zymogen</keyword>
<gene>
    <name evidence="15" type="ORF">D4764_19G0008490</name>
</gene>
<dbReference type="PANTHER" id="PTHR10127">
    <property type="entry name" value="DISCOIDIN, CUB, EGF, LAMININ , AND ZINC METALLOPROTEASE DOMAIN CONTAINING"/>
    <property type="match status" value="1"/>
</dbReference>
<dbReference type="AlphaFoldDB" id="A0A5C6NSJ1"/>
<dbReference type="Proteomes" id="UP000324091">
    <property type="component" value="Chromosome 19"/>
</dbReference>
<dbReference type="FunFam" id="3.40.390.10:FF:000040">
    <property type="entry name" value="Metalloendopeptidase"/>
    <property type="match status" value="1"/>
</dbReference>
<dbReference type="GO" id="GO:0004222">
    <property type="term" value="F:metalloendopeptidase activity"/>
    <property type="evidence" value="ECO:0007669"/>
    <property type="project" value="UniProtKB-UniRule"/>
</dbReference>
<feature type="signal peptide" evidence="13">
    <location>
        <begin position="1"/>
        <end position="18"/>
    </location>
</feature>
<dbReference type="SUPFAM" id="SSF55486">
    <property type="entry name" value="Metalloproteases ('zincins'), catalytic domain"/>
    <property type="match status" value="1"/>
</dbReference>
<evidence type="ECO:0000256" key="4">
    <source>
        <dbReference type="ARBA" id="ARBA00022801"/>
    </source>
</evidence>
<reference evidence="15 16" key="1">
    <citation type="submission" date="2019-04" db="EMBL/GenBank/DDBJ databases">
        <title>Chromosome genome assembly for Takifugu flavidus.</title>
        <authorList>
            <person name="Xiao S."/>
        </authorList>
    </citation>
    <scope>NUCLEOTIDE SEQUENCE [LARGE SCALE GENOMIC DNA]</scope>
    <source>
        <strain evidence="15">HTHZ2018</strain>
        <tissue evidence="15">Muscle</tissue>
    </source>
</reference>
<comment type="caution">
    <text evidence="15">The sequence shown here is derived from an EMBL/GenBank/DDBJ whole genome shotgun (WGS) entry which is preliminary data.</text>
</comment>
<dbReference type="GO" id="GO:0042588">
    <property type="term" value="C:zymogen granule"/>
    <property type="evidence" value="ECO:0007669"/>
    <property type="project" value="UniProtKB-SubCell"/>
</dbReference>
<dbReference type="PROSITE" id="PS51864">
    <property type="entry name" value="ASTACIN"/>
    <property type="match status" value="1"/>
</dbReference>
<evidence type="ECO:0000256" key="9">
    <source>
        <dbReference type="ARBA" id="ARBA00023180"/>
    </source>
</evidence>
<keyword evidence="3 13" id="KW-0732">Signal</keyword>
<keyword evidence="16" id="KW-1185">Reference proteome</keyword>
<keyword evidence="2 12" id="KW-0479">Metal-binding</keyword>
<keyword evidence="4 12" id="KW-0378">Hydrolase</keyword>
<keyword evidence="8" id="KW-1015">Disulfide bond</keyword>
<accession>A0A5C6NSJ1</accession>
<dbReference type="EC" id="3.4.24.-" evidence="13"/>
<evidence type="ECO:0000256" key="10">
    <source>
        <dbReference type="ARBA" id="ARBA00023329"/>
    </source>
</evidence>
<keyword evidence="10" id="KW-0968">Cytoplasmic vesicle</keyword>
<keyword evidence="9" id="KW-0325">Glycoprotein</keyword>
<feature type="binding site" evidence="12">
    <location>
        <position position="172"/>
    </location>
    <ligand>
        <name>Zn(2+)</name>
        <dbReference type="ChEBI" id="CHEBI:29105"/>
        <note>catalytic</note>
    </ligand>
</feature>
<evidence type="ECO:0000256" key="3">
    <source>
        <dbReference type="ARBA" id="ARBA00022729"/>
    </source>
</evidence>
<name>A0A5C6NSJ1_9TELE</name>
<sequence length="264" mass="30495">MVGATVSLLLLLLGLCTAHKPLETDKVDPTEKEDITTTILRMNNGSSEFLLEGDLYIPKTRNAMKCLNKAFNCLWPKSSDGKVWIPYIISDKYDAEENDAIVTAMKDFHGKTCIRFRPREEERMYLSFQPRQGCFSAMGRVGEKQVVSLQRFGCVNHGVIQHELLHALGFYHEHTRSDRDDYITILWENIIDHHVYNFNKKDTINLDTPYDYSSIMHYGRDAFGMNRKETLIPYPDSSVEIGQRDGMSEIDVLRVNRLYKCHGY</sequence>
<evidence type="ECO:0000256" key="12">
    <source>
        <dbReference type="PROSITE-ProRule" id="PRU01211"/>
    </source>
</evidence>
<keyword evidence="6 12" id="KW-0482">Metalloprotease</keyword>